<dbReference type="EMBL" id="JANTQA010000070">
    <property type="protein sequence ID" value="KAJ3425528.1"/>
    <property type="molecule type" value="Genomic_DNA"/>
</dbReference>
<feature type="region of interest" description="Disordered" evidence="1">
    <location>
        <begin position="407"/>
        <end position="460"/>
    </location>
</feature>
<name>A0AAV7Y6W8_9EUKA</name>
<reference evidence="2" key="1">
    <citation type="submission" date="2022-08" db="EMBL/GenBank/DDBJ databases">
        <title>Novel sulphate-reducing endosymbionts in the free-living metamonad Anaeramoeba.</title>
        <authorList>
            <person name="Jerlstrom-Hultqvist J."/>
            <person name="Cepicka I."/>
            <person name="Gallot-Lavallee L."/>
            <person name="Salas-Leiva D."/>
            <person name="Curtis B.A."/>
            <person name="Zahonova K."/>
            <person name="Pipaliya S."/>
            <person name="Dacks J."/>
            <person name="Roger A.J."/>
        </authorList>
    </citation>
    <scope>NUCLEOTIDE SEQUENCE</scope>
    <source>
        <strain evidence="2">Busselton2</strain>
    </source>
</reference>
<dbReference type="AlphaFoldDB" id="A0AAV7Y6W8"/>
<organism evidence="2 3">
    <name type="scientific">Anaeramoeba flamelloides</name>
    <dbReference type="NCBI Taxonomy" id="1746091"/>
    <lineage>
        <taxon>Eukaryota</taxon>
        <taxon>Metamonada</taxon>
        <taxon>Anaeramoebidae</taxon>
        <taxon>Anaeramoeba</taxon>
    </lineage>
</organism>
<feature type="compositionally biased region" description="Basic residues" evidence="1">
    <location>
        <begin position="127"/>
        <end position="136"/>
    </location>
</feature>
<feature type="region of interest" description="Disordered" evidence="1">
    <location>
        <begin position="116"/>
        <end position="137"/>
    </location>
</feature>
<sequence>MIQNFDKQNTNVTNSQNEILLDCFKLQQQFGLFLHTNYHNNNFQINQAISRFLSEKIDPNIRSKMKKQLHIVAQVFLQNGFVIPNDSLKGKEKTCYLCENLKQVFVKIQKSPNFPHAQKHDFQKNKPPCKNKKRGGGNRTISVLSLQTIYHLQNGKNTREKITNETGYARQRICTVLSIFKGLGIVKEGTKKNRVLELNKRQKESFFSVQDLSKKVIDLRNRRRTLFEKMKHLVGELETKIDKEDQNEIKCYGWFDRYTQNYFSRKEKYITNIEDSICHTSKSPLLKTYKTPLPFPKIRSYLGFCSSLNCSRFSQNYQSSTIRIPVKILENKRSNNSGDKKKKILVIKTRKRISNSSKSEDKKKKQIKPQMERDNGLLILKNTDQKSENDDIIHAAHLILSIAPSRRKSPQFQTETETQTQIQIQTQTQTETETHPKKQQEPSTNSKDSKLQNTQRGSEENYFINTFTEPVFLKHQIRDSKQLINPQQLNNTNLNHSLTASVPQFSSFGINSTISKKQNNLNLSTLKMLDINQLIQQFNSETSVNK</sequence>
<feature type="compositionally biased region" description="Low complexity" evidence="1">
    <location>
        <begin position="413"/>
        <end position="431"/>
    </location>
</feature>
<proteinExistence type="predicted"/>
<gene>
    <name evidence="2" type="ORF">M0812_27973</name>
</gene>
<dbReference type="Proteomes" id="UP001146793">
    <property type="component" value="Unassembled WGS sequence"/>
</dbReference>
<feature type="compositionally biased region" description="Polar residues" evidence="1">
    <location>
        <begin position="441"/>
        <end position="456"/>
    </location>
</feature>
<feature type="region of interest" description="Disordered" evidence="1">
    <location>
        <begin position="349"/>
        <end position="377"/>
    </location>
</feature>
<accession>A0AAV7Y6W8</accession>
<evidence type="ECO:0000313" key="3">
    <source>
        <dbReference type="Proteomes" id="UP001146793"/>
    </source>
</evidence>
<protein>
    <submittedName>
        <fullName evidence="2">Uncharacterized protein</fullName>
    </submittedName>
</protein>
<evidence type="ECO:0000313" key="2">
    <source>
        <dbReference type="EMBL" id="KAJ3425528.1"/>
    </source>
</evidence>
<evidence type="ECO:0000256" key="1">
    <source>
        <dbReference type="SAM" id="MobiDB-lite"/>
    </source>
</evidence>
<comment type="caution">
    <text evidence="2">The sequence shown here is derived from an EMBL/GenBank/DDBJ whole genome shotgun (WGS) entry which is preliminary data.</text>
</comment>